<accession>A0AAU7DTX2</accession>
<dbReference type="InterPro" id="IPR036318">
    <property type="entry name" value="FAD-bd_PCMH-like_sf"/>
</dbReference>
<dbReference type="Gene3D" id="3.40.462.20">
    <property type="match status" value="1"/>
</dbReference>
<dbReference type="Gene3D" id="3.30.465.10">
    <property type="match status" value="1"/>
</dbReference>
<dbReference type="PANTHER" id="PTHR42973">
    <property type="entry name" value="BINDING OXIDOREDUCTASE, PUTATIVE (AFU_ORTHOLOGUE AFUA_1G17690)-RELATED"/>
    <property type="match status" value="1"/>
</dbReference>
<feature type="domain" description="FAD-binding PCMH-type" evidence="6">
    <location>
        <begin position="1"/>
        <end position="173"/>
    </location>
</feature>
<sequence length="411" mass="43573">MRGGTPSLVLQPQTPQEVSAAVLFAQEQGVEVGTRSGGHGFSGRSTNRGGIVIDVGGLNQIQVLDKANRIVRVGPGARWGQVAAAIEPHGWVISSGDSGGVGVGGLATAGGVGFFGRKHGLTIDHMVAAEIVLADGSHVRASETEKSDLFWAIRGAGQNFGIVTAFEFQAAEVGDIGYAQLALRVDNLPEFLVAYGALVEAAPRELTPFLLMGEQEPTKPIIAQIMAVVASDNADEIIAALQPFASLGELVGQQVYITSYAQLVDSPEPGVSRAMGEPVGRGAAINHITPAFAKELAGFILSGETYFFQIRATGGAAADVPVHATAYAHRAANFHLSALAANQNRLNTAWDAMSHHFDGLYLSFDTDRRPERVKDAFPPITLARLEVLKKQYDPNNVFRDNFNILVVPETV</sequence>
<evidence type="ECO:0000256" key="2">
    <source>
        <dbReference type="ARBA" id="ARBA00005466"/>
    </source>
</evidence>
<proteinExistence type="inferred from homology"/>
<keyword evidence="5" id="KW-0560">Oxidoreductase</keyword>
<dbReference type="InterPro" id="IPR050416">
    <property type="entry name" value="FAD-linked_Oxidoreductase"/>
</dbReference>
<evidence type="ECO:0000256" key="1">
    <source>
        <dbReference type="ARBA" id="ARBA00001974"/>
    </source>
</evidence>
<dbReference type="Pfam" id="PF01565">
    <property type="entry name" value="FAD_binding_4"/>
    <property type="match status" value="1"/>
</dbReference>
<dbReference type="InterPro" id="IPR016169">
    <property type="entry name" value="FAD-bd_PCMH_sub2"/>
</dbReference>
<dbReference type="PROSITE" id="PS51387">
    <property type="entry name" value="FAD_PCMH"/>
    <property type="match status" value="1"/>
</dbReference>
<reference evidence="7" key="1">
    <citation type="submission" date="2024-02" db="EMBL/GenBank/DDBJ databases">
        <title>Tomenella chthoni gen. nov. sp. nov., a member of the family Jonesiaceae isolated from bat guano.</title>
        <authorList>
            <person name="Miller S.L."/>
            <person name="King J."/>
            <person name="Sankaranarayanan K."/>
            <person name="Lawson P.A."/>
        </authorList>
    </citation>
    <scope>NUCLEOTIDE SEQUENCE</scope>
    <source>
        <strain evidence="7">BS-20</strain>
    </source>
</reference>
<protein>
    <submittedName>
        <fullName evidence="7">FAD-binding oxidoreductase</fullName>
    </submittedName>
</protein>
<evidence type="ECO:0000256" key="5">
    <source>
        <dbReference type="ARBA" id="ARBA00023002"/>
    </source>
</evidence>
<dbReference type="Pfam" id="PF08031">
    <property type="entry name" value="BBE"/>
    <property type="match status" value="1"/>
</dbReference>
<dbReference type="InterPro" id="IPR006094">
    <property type="entry name" value="Oxid_FAD_bind_N"/>
</dbReference>
<dbReference type="SUPFAM" id="SSF56176">
    <property type="entry name" value="FAD-binding/transporter-associated domain-like"/>
    <property type="match status" value="1"/>
</dbReference>
<evidence type="ECO:0000256" key="4">
    <source>
        <dbReference type="ARBA" id="ARBA00022827"/>
    </source>
</evidence>
<evidence type="ECO:0000313" key="7">
    <source>
        <dbReference type="EMBL" id="XBH21218.1"/>
    </source>
</evidence>
<dbReference type="InterPro" id="IPR012951">
    <property type="entry name" value="BBE"/>
</dbReference>
<comment type="similarity">
    <text evidence="2">Belongs to the oxygen-dependent FAD-linked oxidoreductase family.</text>
</comment>
<dbReference type="InterPro" id="IPR006093">
    <property type="entry name" value="Oxy_OxRdtase_FAD_BS"/>
</dbReference>
<comment type="cofactor">
    <cofactor evidence="1">
        <name>FAD</name>
        <dbReference type="ChEBI" id="CHEBI:57692"/>
    </cofactor>
</comment>
<keyword evidence="3" id="KW-0285">Flavoprotein</keyword>
<evidence type="ECO:0000259" key="6">
    <source>
        <dbReference type="PROSITE" id="PS51387"/>
    </source>
</evidence>
<keyword evidence="4" id="KW-0274">FAD</keyword>
<dbReference type="PROSITE" id="PS00862">
    <property type="entry name" value="OX2_COVAL_FAD"/>
    <property type="match status" value="1"/>
</dbReference>
<dbReference type="Gene3D" id="3.30.43.10">
    <property type="entry name" value="Uridine Diphospho-n-acetylenolpyruvylglucosamine Reductase, domain 2"/>
    <property type="match status" value="1"/>
</dbReference>
<dbReference type="EMBL" id="CP146203">
    <property type="protein sequence ID" value="XBH21218.1"/>
    <property type="molecule type" value="Genomic_DNA"/>
</dbReference>
<organism evidence="7">
    <name type="scientific">Jonesiaceae bacterium BS-20</name>
    <dbReference type="NCBI Taxonomy" id="3120821"/>
    <lineage>
        <taxon>Bacteria</taxon>
        <taxon>Bacillati</taxon>
        <taxon>Actinomycetota</taxon>
        <taxon>Actinomycetes</taxon>
        <taxon>Micrococcales</taxon>
        <taxon>Jonesiaceae</taxon>
    </lineage>
</organism>
<dbReference type="PANTHER" id="PTHR42973:SF39">
    <property type="entry name" value="FAD-BINDING PCMH-TYPE DOMAIN-CONTAINING PROTEIN"/>
    <property type="match status" value="1"/>
</dbReference>
<name>A0AAU7DTX2_9MICO</name>
<dbReference type="InterPro" id="IPR016166">
    <property type="entry name" value="FAD-bd_PCMH"/>
</dbReference>
<dbReference type="GO" id="GO:0071949">
    <property type="term" value="F:FAD binding"/>
    <property type="evidence" value="ECO:0007669"/>
    <property type="project" value="InterPro"/>
</dbReference>
<gene>
    <name evidence="7" type="ORF">V5R04_13515</name>
</gene>
<dbReference type="InterPro" id="IPR016167">
    <property type="entry name" value="FAD-bd_PCMH_sub1"/>
</dbReference>
<dbReference type="AlphaFoldDB" id="A0AAU7DTX2"/>
<evidence type="ECO:0000256" key="3">
    <source>
        <dbReference type="ARBA" id="ARBA00022630"/>
    </source>
</evidence>
<dbReference type="GO" id="GO:0016491">
    <property type="term" value="F:oxidoreductase activity"/>
    <property type="evidence" value="ECO:0007669"/>
    <property type="project" value="UniProtKB-KW"/>
</dbReference>